<evidence type="ECO:0000256" key="1">
    <source>
        <dbReference type="ARBA" id="ARBA00004123"/>
    </source>
</evidence>
<comment type="similarity">
    <text evidence="3">Belongs to the SAAL1 family.</text>
</comment>
<reference evidence="5" key="1">
    <citation type="submission" date="2025-08" db="UniProtKB">
        <authorList>
            <consortium name="RefSeq"/>
        </authorList>
    </citation>
    <scope>IDENTIFICATION</scope>
</reference>
<dbReference type="InterPro" id="IPR011989">
    <property type="entry name" value="ARM-like"/>
</dbReference>
<dbReference type="InterPro" id="IPR016024">
    <property type="entry name" value="ARM-type_fold"/>
</dbReference>
<keyword evidence="2" id="KW-0539">Nucleus</keyword>
<evidence type="ECO:0000313" key="4">
    <source>
        <dbReference type="Proteomes" id="UP000694920"/>
    </source>
</evidence>
<dbReference type="InterPro" id="IPR052464">
    <property type="entry name" value="Synovial_Prolif_Regulator"/>
</dbReference>
<comment type="subcellular location">
    <subcellularLocation>
        <location evidence="1">Nucleus</location>
    </subcellularLocation>
</comment>
<dbReference type="Gene3D" id="1.25.10.10">
    <property type="entry name" value="Leucine-rich Repeat Variant"/>
    <property type="match status" value="1"/>
</dbReference>
<organism evidence="4 5">
    <name type="scientific">Cephus cinctus</name>
    <name type="common">Wheat stem sawfly</name>
    <dbReference type="NCBI Taxonomy" id="211228"/>
    <lineage>
        <taxon>Eukaryota</taxon>
        <taxon>Metazoa</taxon>
        <taxon>Ecdysozoa</taxon>
        <taxon>Arthropoda</taxon>
        <taxon>Hexapoda</taxon>
        <taxon>Insecta</taxon>
        <taxon>Pterygota</taxon>
        <taxon>Neoptera</taxon>
        <taxon>Endopterygota</taxon>
        <taxon>Hymenoptera</taxon>
        <taxon>Cephoidea</taxon>
        <taxon>Cephidae</taxon>
        <taxon>Cephus</taxon>
    </lineage>
</organism>
<name>A0AAJ7BX50_CEPCN</name>
<keyword evidence="4" id="KW-1185">Reference proteome</keyword>
<evidence type="ECO:0000313" key="5">
    <source>
        <dbReference type="RefSeq" id="XP_015596100.1"/>
    </source>
</evidence>
<dbReference type="Proteomes" id="UP000694920">
    <property type="component" value="Unplaced"/>
</dbReference>
<dbReference type="KEGG" id="ccin:107268141"/>
<evidence type="ECO:0000256" key="3">
    <source>
        <dbReference type="ARBA" id="ARBA00038401"/>
    </source>
</evidence>
<proteinExistence type="inferred from homology"/>
<evidence type="ECO:0000256" key="2">
    <source>
        <dbReference type="ARBA" id="ARBA00023242"/>
    </source>
</evidence>
<dbReference type="GeneID" id="107268141"/>
<dbReference type="SUPFAM" id="SSF48371">
    <property type="entry name" value="ARM repeat"/>
    <property type="match status" value="1"/>
</dbReference>
<protein>
    <submittedName>
        <fullName evidence="5">Uncharacterized protein LOC107268141</fullName>
    </submittedName>
</protein>
<sequence>MSLDSECDKVKKIMRNEVACNGSEGVEKNEEDAEGSIMLNSEDIDEKQQNTMKGDTVGDTVYSGKWIITTLISLSKVYENGWNDDLESDLCMLWDMTADKDIVSFLMENEFLKMAEFTLKVSNEPRLTEIILGIIGNMCCQSEVLDAVANRTDLAKAILDLVASDDPETLIQLLRLLRTAVWDILKNRESAWSECLRASEILGHAIVFIMESSTNDDLLTAAMDFLQSISALGSLFGKLFDIARLLPALLESFTQLIRRDEDVRPYTQTELKIIENWLTIISNVAQMDPFKCQNVHENEQFRMILNVLVRILQPYIHSYNLIPIEERSALCIHQCVDLISSFQRNQMYATPEIIYVIVTILSHLGSAMKVDIDDDIDDIEADPDNIANELYQYLLRFWIETLRIYESDRVAEILQLCENTVIKQLIKISESHVKTCHDAMEKLMQTKSLLR</sequence>
<dbReference type="PANTHER" id="PTHR23424">
    <property type="entry name" value="SERUM AMYLOID A"/>
    <property type="match status" value="1"/>
</dbReference>
<gene>
    <name evidence="5" type="primary">LOC107268141</name>
</gene>
<dbReference type="GO" id="GO:0005654">
    <property type="term" value="C:nucleoplasm"/>
    <property type="evidence" value="ECO:0007669"/>
    <property type="project" value="TreeGrafter"/>
</dbReference>
<dbReference type="AlphaFoldDB" id="A0AAJ7BX50"/>
<dbReference type="PANTHER" id="PTHR23424:SF23">
    <property type="entry name" value="PROTEIN SAAL1"/>
    <property type="match status" value="1"/>
</dbReference>
<dbReference type="RefSeq" id="XP_015596100.1">
    <property type="nucleotide sequence ID" value="XM_015740614.1"/>
</dbReference>
<accession>A0AAJ7BX50</accession>